<organism evidence="1 2">
    <name type="scientific">Planktomarina temperata RCA23</name>
    <dbReference type="NCBI Taxonomy" id="666509"/>
    <lineage>
        <taxon>Bacteria</taxon>
        <taxon>Pseudomonadati</taxon>
        <taxon>Pseudomonadota</taxon>
        <taxon>Alphaproteobacteria</taxon>
        <taxon>Rhodobacterales</taxon>
        <taxon>Paracoccaceae</taxon>
        <taxon>Planktomarina</taxon>
    </lineage>
</organism>
<evidence type="ECO:0000313" key="2">
    <source>
        <dbReference type="Proteomes" id="UP000028680"/>
    </source>
</evidence>
<gene>
    <name evidence="1" type="ORF">RCA23_c12260</name>
</gene>
<dbReference type="KEGG" id="ptp:RCA23_c12260"/>
<dbReference type="AlphaFoldDB" id="A0AAN0RIF4"/>
<proteinExistence type="predicted"/>
<keyword evidence="2" id="KW-1185">Reference proteome</keyword>
<reference evidence="1 2" key="1">
    <citation type="journal article" date="2014" name="ISME J.">
        <title>Adaptation of an abundant Roseobacter RCA organism to pelagic systems revealed by genomic and transcriptomic analyses.</title>
        <authorList>
            <person name="Voget S."/>
            <person name="Wemheuer B."/>
            <person name="Brinkhoff T."/>
            <person name="Vollmers J."/>
            <person name="Dietrich S."/>
            <person name="Giebel H.A."/>
            <person name="Beardsley C."/>
            <person name="Sardemann C."/>
            <person name="Bakenhus I."/>
            <person name="Billerbeck S."/>
            <person name="Daniel R."/>
            <person name="Simon M."/>
        </authorList>
    </citation>
    <scope>NUCLEOTIDE SEQUENCE [LARGE SCALE GENOMIC DNA]</scope>
    <source>
        <strain evidence="1 2">RCA23</strain>
    </source>
</reference>
<sequence>MSIQAHIKQFYDQHSVPNPVNLTLTEKQLVNGQKIDDLASEQNLRHFRNLINTKLYKNAYKRHRKQLSMFVVRESDATHRHHLHLVIEQPKDIELHFFMHMVKSCWQKTKFGYNEIHFEKPAEFSREDGWIDYCLKKRTKSDLASSIDWANSTCFELR</sequence>
<accession>A0AAN0RIF4</accession>
<dbReference type="Proteomes" id="UP000028680">
    <property type="component" value="Chromosome"/>
</dbReference>
<name>A0AAN0RIF4_9RHOB</name>
<evidence type="ECO:0000313" key="1">
    <source>
        <dbReference type="EMBL" id="AII86773.1"/>
    </source>
</evidence>
<protein>
    <submittedName>
        <fullName evidence="1">Uncharacterized protein</fullName>
    </submittedName>
</protein>
<dbReference type="RefSeq" id="WP_044049586.1">
    <property type="nucleotide sequence ID" value="NZ_CP003984.1"/>
</dbReference>
<dbReference type="EMBL" id="CP003984">
    <property type="protein sequence ID" value="AII86773.1"/>
    <property type="molecule type" value="Genomic_DNA"/>
</dbReference>